<evidence type="ECO:0000313" key="1">
    <source>
        <dbReference type="EMBL" id="KKR72124.1"/>
    </source>
</evidence>
<gene>
    <name evidence="1" type="ORF">UU14_C0011G0014</name>
</gene>
<dbReference type="AlphaFoldDB" id="A0A0G0T552"/>
<dbReference type="CDD" id="cd06223">
    <property type="entry name" value="PRTases_typeI"/>
    <property type="match status" value="1"/>
</dbReference>
<dbReference type="Gene3D" id="3.40.50.2020">
    <property type="match status" value="1"/>
</dbReference>
<accession>A0A0G0T552</accession>
<protein>
    <recommendedName>
        <fullName evidence="3">Phosphoribosyltransferase domain-containing protein</fullName>
    </recommendedName>
</protein>
<reference evidence="1 2" key="1">
    <citation type="journal article" date="2015" name="Nature">
        <title>rRNA introns, odd ribosomes, and small enigmatic genomes across a large radiation of phyla.</title>
        <authorList>
            <person name="Brown C.T."/>
            <person name="Hug L.A."/>
            <person name="Thomas B.C."/>
            <person name="Sharon I."/>
            <person name="Castelle C.J."/>
            <person name="Singh A."/>
            <person name="Wilkins M.J."/>
            <person name="Williams K.H."/>
            <person name="Banfield J.F."/>
        </authorList>
    </citation>
    <scope>NUCLEOTIDE SEQUENCE [LARGE SCALE GENOMIC DNA]</scope>
</reference>
<dbReference type="Proteomes" id="UP000034664">
    <property type="component" value="Unassembled WGS sequence"/>
</dbReference>
<dbReference type="EMBL" id="LBZM01000011">
    <property type="protein sequence ID" value="KKR72124.1"/>
    <property type="molecule type" value="Genomic_DNA"/>
</dbReference>
<proteinExistence type="predicted"/>
<sequence>MKEKPIIYDASEYPFPVLPEVSDLGDCPSLAEKLIVNFPQLTFSRAVLADGNILIQDLSPLLPETPNADLLALAKSLNMFSTRTLHVVDGQEATSRMLNVLNARANDLKDSLVLYPLGAGRIVKNYIEKALDANVTNCVLDFLRDGIELPVTRISTGTGKFSVAIGNSANLPEKPPKKAFIVDDVIASGQTAYAIAAEIKKRYGPIPCNIAAWILVDPPDYSGSSGVLLNDCSFAGYVVKGNLMQRPPINSLSCFVREEPRDIAVKQKYVQNYMYRPEEFKTVIQQLRKGSNGK</sequence>
<dbReference type="SUPFAM" id="SSF53271">
    <property type="entry name" value="PRTase-like"/>
    <property type="match status" value="1"/>
</dbReference>
<name>A0A0G0T552_9BACT</name>
<comment type="caution">
    <text evidence="1">The sequence shown here is derived from an EMBL/GenBank/DDBJ whole genome shotgun (WGS) entry which is preliminary data.</text>
</comment>
<dbReference type="InterPro" id="IPR029057">
    <property type="entry name" value="PRTase-like"/>
</dbReference>
<evidence type="ECO:0000313" key="2">
    <source>
        <dbReference type="Proteomes" id="UP000034664"/>
    </source>
</evidence>
<evidence type="ECO:0008006" key="3">
    <source>
        <dbReference type="Google" id="ProtNLM"/>
    </source>
</evidence>
<organism evidence="1 2">
    <name type="scientific">Candidatus Roizmanbacteria bacterium GW2011_GWB1_40_7</name>
    <dbReference type="NCBI Taxonomy" id="1618482"/>
    <lineage>
        <taxon>Bacteria</taxon>
        <taxon>Candidatus Roizmaniibacteriota</taxon>
    </lineage>
</organism>
<dbReference type="InterPro" id="IPR000836">
    <property type="entry name" value="PRTase_dom"/>
</dbReference>